<keyword evidence="3" id="KW-0813">Transport</keyword>
<dbReference type="PANTHER" id="PTHR30433">
    <property type="entry name" value="CHEMOTAXIS PROTEIN MOTA"/>
    <property type="match status" value="1"/>
</dbReference>
<gene>
    <name evidence="16" type="ORF">JT25_008215</name>
</gene>
<dbReference type="Proteomes" id="UP000030512">
    <property type="component" value="Chromosome"/>
</dbReference>
<evidence type="ECO:0000256" key="7">
    <source>
        <dbReference type="ARBA" id="ARBA00022692"/>
    </source>
</evidence>
<feature type="transmembrane region" description="Helical" evidence="13">
    <location>
        <begin position="198"/>
        <end position="217"/>
    </location>
</feature>
<feature type="domain" description="Motility protein A N-terminal" evidence="15">
    <location>
        <begin position="4"/>
        <end position="93"/>
    </location>
</feature>
<dbReference type="InterPro" id="IPR047055">
    <property type="entry name" value="MotA-like"/>
</dbReference>
<dbReference type="OrthoDB" id="9782603at2"/>
<keyword evidence="16" id="KW-0966">Cell projection</keyword>
<keyword evidence="16" id="KW-0282">Flagellum</keyword>
<dbReference type="InterPro" id="IPR046786">
    <property type="entry name" value="MotA_N"/>
</dbReference>
<evidence type="ECO:0000259" key="15">
    <source>
        <dbReference type="Pfam" id="PF20560"/>
    </source>
</evidence>
<dbReference type="RefSeq" id="WP_036274976.1">
    <property type="nucleotide sequence ID" value="NZ_CP014476.1"/>
</dbReference>
<dbReference type="GO" id="GO:0071978">
    <property type="term" value="P:bacterial-type flagellum-dependent swarming motility"/>
    <property type="evidence" value="ECO:0007669"/>
    <property type="project" value="InterPro"/>
</dbReference>
<name>A0A126T315_9GAMM</name>
<evidence type="ECO:0000256" key="8">
    <source>
        <dbReference type="ARBA" id="ARBA00022779"/>
    </source>
</evidence>
<keyword evidence="17" id="KW-1185">Reference proteome</keyword>
<evidence type="ECO:0000256" key="11">
    <source>
        <dbReference type="ARBA" id="ARBA00023065"/>
    </source>
</evidence>
<dbReference type="InterPro" id="IPR022522">
    <property type="entry name" value="Flagellar_motor_stator_MotA"/>
</dbReference>
<evidence type="ECO:0000256" key="5">
    <source>
        <dbReference type="ARBA" id="ARBA00022500"/>
    </source>
</evidence>
<keyword evidence="6" id="KW-0997">Cell inner membrane</keyword>
<keyword evidence="12 13" id="KW-0472">Membrane</keyword>
<keyword evidence="5" id="KW-0145">Chemotaxis</keyword>
<feature type="transmembrane region" description="Helical" evidence="13">
    <location>
        <begin position="34"/>
        <end position="51"/>
    </location>
</feature>
<evidence type="ECO:0000256" key="10">
    <source>
        <dbReference type="ARBA" id="ARBA00022989"/>
    </source>
</evidence>
<evidence type="ECO:0000313" key="16">
    <source>
        <dbReference type="EMBL" id="AMK76476.1"/>
    </source>
</evidence>
<dbReference type="GO" id="GO:0005886">
    <property type="term" value="C:plasma membrane"/>
    <property type="evidence" value="ECO:0007669"/>
    <property type="project" value="UniProtKB-SubCell"/>
</dbReference>
<dbReference type="EMBL" id="CP014476">
    <property type="protein sequence ID" value="AMK76476.1"/>
    <property type="molecule type" value="Genomic_DNA"/>
</dbReference>
<dbReference type="InterPro" id="IPR002898">
    <property type="entry name" value="MotA_ExbB_proton_chnl"/>
</dbReference>
<evidence type="ECO:0000256" key="12">
    <source>
        <dbReference type="ARBA" id="ARBA00023136"/>
    </source>
</evidence>
<evidence type="ECO:0000256" key="1">
    <source>
        <dbReference type="ARBA" id="ARBA00004429"/>
    </source>
</evidence>
<dbReference type="GO" id="GO:1902600">
    <property type="term" value="P:proton transmembrane transport"/>
    <property type="evidence" value="ECO:0007669"/>
    <property type="project" value="UniProtKB-KW"/>
</dbReference>
<feature type="transmembrane region" description="Helical" evidence="13">
    <location>
        <begin position="168"/>
        <end position="186"/>
    </location>
</feature>
<feature type="transmembrane region" description="Helical" evidence="13">
    <location>
        <begin position="7"/>
        <end position="28"/>
    </location>
</feature>
<evidence type="ECO:0000256" key="3">
    <source>
        <dbReference type="ARBA" id="ARBA00022448"/>
    </source>
</evidence>
<organism evidence="16 17">
    <name type="scientific">Methylomonas denitrificans</name>
    <dbReference type="NCBI Taxonomy" id="1538553"/>
    <lineage>
        <taxon>Bacteria</taxon>
        <taxon>Pseudomonadati</taxon>
        <taxon>Pseudomonadota</taxon>
        <taxon>Gammaproteobacteria</taxon>
        <taxon>Methylococcales</taxon>
        <taxon>Methylococcaceae</taxon>
        <taxon>Methylomonas</taxon>
    </lineage>
</organism>
<dbReference type="GO" id="GO:0006935">
    <property type="term" value="P:chemotaxis"/>
    <property type="evidence" value="ECO:0007669"/>
    <property type="project" value="UniProtKB-KW"/>
</dbReference>
<keyword evidence="7 13" id="KW-0812">Transmembrane</keyword>
<dbReference type="NCBIfam" id="TIGR03818">
    <property type="entry name" value="MotA1"/>
    <property type="match status" value="1"/>
</dbReference>
<evidence type="ECO:0000313" key="17">
    <source>
        <dbReference type="Proteomes" id="UP000030512"/>
    </source>
</evidence>
<reference evidence="16 17" key="1">
    <citation type="journal article" date="2015" name="Environ. Microbiol.">
        <title>Methane oxidation coupled to nitrate reduction under hypoxia by the Gammaproteobacterium Methylomonas denitrificans, sp. nov. type strain FJG1.</title>
        <authorList>
            <person name="Kits K.D."/>
            <person name="Klotz M.G."/>
            <person name="Stein L.Y."/>
        </authorList>
    </citation>
    <scope>NUCLEOTIDE SEQUENCE [LARGE SCALE GENOMIC DNA]</scope>
    <source>
        <strain evidence="16 17">FJG1</strain>
    </source>
</reference>
<feature type="domain" description="MotA/TolQ/ExbB proton channel" evidence="14">
    <location>
        <begin position="120"/>
        <end position="235"/>
    </location>
</feature>
<evidence type="ECO:0000256" key="2">
    <source>
        <dbReference type="ARBA" id="ARBA00008038"/>
    </source>
</evidence>
<proteinExistence type="inferred from homology"/>
<sequence length="282" mass="30056">MFVIIGYVIILGCVLGGFMMAGGHLGVLWQPVEVVIIVGAAFGSFLASNSLSNSKAAMAGGTATLKGSTYTKEYYMELLMSFNALSQKARKEGLLSLEKVVDDPEGSSIFGEKIVHDHHLMEFICDKLRLILTGVDVNQLEDIMDAEIEVHHAEGNEPIKAVQKVGDGMPAFGIVAAVMGVVHTMESVGIPPAELGKLIAAALVGTFLGILVSYGFIGPVASVMEARLEEESNAYKCTQKGLLNCAKGTSPAMTVEFMRTAIPHHARPTFTELEEQLKAGKG</sequence>
<dbReference type="Pfam" id="PF20560">
    <property type="entry name" value="MotA_N"/>
    <property type="match status" value="1"/>
</dbReference>
<keyword evidence="9" id="KW-0375">Hydrogen ion transport</keyword>
<keyword evidence="16" id="KW-0969">Cilium</keyword>
<evidence type="ECO:0000256" key="13">
    <source>
        <dbReference type="SAM" id="Phobius"/>
    </source>
</evidence>
<keyword evidence="4" id="KW-1003">Cell membrane</keyword>
<dbReference type="PANTHER" id="PTHR30433:SF4">
    <property type="entry name" value="MOTILITY PROTEIN A"/>
    <property type="match status" value="1"/>
</dbReference>
<dbReference type="KEGG" id="mdn:JT25_008215"/>
<evidence type="ECO:0000256" key="4">
    <source>
        <dbReference type="ARBA" id="ARBA00022475"/>
    </source>
</evidence>
<comment type="similarity">
    <text evidence="2">Belongs to the MotA family.</text>
</comment>
<dbReference type="PROSITE" id="PS01307">
    <property type="entry name" value="MOTA"/>
    <property type="match status" value="1"/>
</dbReference>
<evidence type="ECO:0000256" key="9">
    <source>
        <dbReference type="ARBA" id="ARBA00022781"/>
    </source>
</evidence>
<comment type="subcellular location">
    <subcellularLocation>
        <location evidence="1">Cell inner membrane</location>
        <topology evidence="1">Multi-pass membrane protein</topology>
    </subcellularLocation>
</comment>
<dbReference type="STRING" id="1538553.JT25_008215"/>
<evidence type="ECO:0000259" key="14">
    <source>
        <dbReference type="Pfam" id="PF01618"/>
    </source>
</evidence>
<evidence type="ECO:0000256" key="6">
    <source>
        <dbReference type="ARBA" id="ARBA00022519"/>
    </source>
</evidence>
<dbReference type="InterPro" id="IPR000540">
    <property type="entry name" value="Flag_MotA_CS"/>
</dbReference>
<keyword evidence="11" id="KW-0406">Ion transport</keyword>
<keyword evidence="10 13" id="KW-1133">Transmembrane helix</keyword>
<dbReference type="Pfam" id="PF01618">
    <property type="entry name" value="MotA_ExbB"/>
    <property type="match status" value="1"/>
</dbReference>
<accession>A0A126T315</accession>
<protein>
    <submittedName>
        <fullName evidence="16">Flagellar motor stator protein MotA</fullName>
    </submittedName>
</protein>
<keyword evidence="8" id="KW-0283">Flagellar rotation</keyword>
<dbReference type="AlphaFoldDB" id="A0A126T315"/>